<keyword evidence="5" id="KW-1185">Reference proteome</keyword>
<dbReference type="AlphaFoldDB" id="A0A7K3M5B4"/>
<feature type="transmembrane region" description="Helical" evidence="3">
    <location>
        <begin position="225"/>
        <end position="243"/>
    </location>
</feature>
<keyword evidence="1 2" id="KW-0808">Transferase</keyword>
<organism evidence="4 5">
    <name type="scientific">Phytoactinopolyspora mesophila</name>
    <dbReference type="NCBI Taxonomy" id="2650750"/>
    <lineage>
        <taxon>Bacteria</taxon>
        <taxon>Bacillati</taxon>
        <taxon>Actinomycetota</taxon>
        <taxon>Actinomycetes</taxon>
        <taxon>Jiangellales</taxon>
        <taxon>Jiangellaceae</taxon>
        <taxon>Phytoactinopolyspora</taxon>
    </lineage>
</organism>
<reference evidence="4 5" key="1">
    <citation type="submission" date="2019-11" db="EMBL/GenBank/DDBJ databases">
        <authorList>
            <person name="Li X.-J."/>
            <person name="Feng X.-M."/>
        </authorList>
    </citation>
    <scope>NUCLEOTIDE SEQUENCE [LARGE SCALE GENOMIC DNA]</scope>
    <source>
        <strain evidence="4 5">XMNu-373</strain>
    </source>
</reference>
<dbReference type="Proteomes" id="UP000460435">
    <property type="component" value="Unassembled WGS sequence"/>
</dbReference>
<dbReference type="GO" id="GO:0008654">
    <property type="term" value="P:phospholipid biosynthetic process"/>
    <property type="evidence" value="ECO:0007669"/>
    <property type="project" value="InterPro"/>
</dbReference>
<evidence type="ECO:0000256" key="3">
    <source>
        <dbReference type="SAM" id="Phobius"/>
    </source>
</evidence>
<protein>
    <submittedName>
        <fullName evidence="4">CDP-alcohol phosphatidyltransferase</fullName>
    </submittedName>
</protein>
<dbReference type="PROSITE" id="PS00379">
    <property type="entry name" value="CDP_ALCOHOL_P_TRANSF"/>
    <property type="match status" value="1"/>
</dbReference>
<accession>A0A7K3M5B4</accession>
<dbReference type="InterPro" id="IPR043130">
    <property type="entry name" value="CDP-OH_PTrfase_TM_dom"/>
</dbReference>
<dbReference type="GO" id="GO:0016780">
    <property type="term" value="F:phosphotransferase activity, for other substituted phosphate groups"/>
    <property type="evidence" value="ECO:0007669"/>
    <property type="project" value="InterPro"/>
</dbReference>
<dbReference type="RefSeq" id="WP_162451211.1">
    <property type="nucleotide sequence ID" value="NZ_WLZY01000005.1"/>
</dbReference>
<keyword evidence="3" id="KW-0812">Transmembrane</keyword>
<dbReference type="InterPro" id="IPR000462">
    <property type="entry name" value="CDP-OH_P_trans"/>
</dbReference>
<proteinExistence type="inferred from homology"/>
<name>A0A7K3M5B4_9ACTN</name>
<evidence type="ECO:0000256" key="1">
    <source>
        <dbReference type="ARBA" id="ARBA00022679"/>
    </source>
</evidence>
<feature type="transmembrane region" description="Helical" evidence="3">
    <location>
        <begin position="77"/>
        <end position="104"/>
    </location>
</feature>
<dbReference type="GO" id="GO:0016020">
    <property type="term" value="C:membrane"/>
    <property type="evidence" value="ECO:0007669"/>
    <property type="project" value="InterPro"/>
</dbReference>
<dbReference type="EMBL" id="WLZY01000005">
    <property type="protein sequence ID" value="NDL58509.1"/>
    <property type="molecule type" value="Genomic_DNA"/>
</dbReference>
<sequence length="266" mass="29044">MTAQDHADPPAPAHRRRGRFGAALNELSGAQKSQAGVPLYTRYVNRRLGRYAAAWAYTVRLTPNQVTGLSALCSAAALALVVTVSPALWLALTATVLLVIGYALDSADGQLARLTGSGGPAGEWLDHVVDAARNPALHLALLISLYRFADLPDWVLLLPMLFLLTTMVRFFGQMLAEQLRRREPMPSPADAQTDQKGRSIIQLPSDPGVINLVFVFLAWPWVFVWVYAGLLGANMLLALASLVRRFREMRHLQAALHDATITRGVS</sequence>
<evidence type="ECO:0000256" key="2">
    <source>
        <dbReference type="RuleBase" id="RU003750"/>
    </source>
</evidence>
<dbReference type="Pfam" id="PF01066">
    <property type="entry name" value="CDP-OH_P_transf"/>
    <property type="match status" value="1"/>
</dbReference>
<comment type="similarity">
    <text evidence="2">Belongs to the CDP-alcohol phosphatidyltransferase class-I family.</text>
</comment>
<dbReference type="InterPro" id="IPR048254">
    <property type="entry name" value="CDP_ALCOHOL_P_TRANSF_CS"/>
</dbReference>
<evidence type="ECO:0000313" key="4">
    <source>
        <dbReference type="EMBL" id="NDL58509.1"/>
    </source>
</evidence>
<dbReference type="Gene3D" id="1.20.120.1760">
    <property type="match status" value="1"/>
</dbReference>
<keyword evidence="3" id="KW-0472">Membrane</keyword>
<evidence type="ECO:0000313" key="5">
    <source>
        <dbReference type="Proteomes" id="UP000460435"/>
    </source>
</evidence>
<comment type="caution">
    <text evidence="4">The sequence shown here is derived from an EMBL/GenBank/DDBJ whole genome shotgun (WGS) entry which is preliminary data.</text>
</comment>
<keyword evidence="3" id="KW-1133">Transmembrane helix</keyword>
<gene>
    <name evidence="4" type="ORF">F7O44_15680</name>
</gene>
<feature type="transmembrane region" description="Helical" evidence="3">
    <location>
        <begin position="154"/>
        <end position="172"/>
    </location>
</feature>